<dbReference type="EMBL" id="KZ824944">
    <property type="protein sequence ID" value="RAH72412.1"/>
    <property type="molecule type" value="Genomic_DNA"/>
</dbReference>
<accession>A0ACD1HF43</accession>
<evidence type="ECO:0000313" key="1">
    <source>
        <dbReference type="EMBL" id="RAH72412.1"/>
    </source>
</evidence>
<name>A0ACD1HF43_9EURO</name>
<organism evidence="1 2">
    <name type="scientific">Aspergillus aculeatinus CBS 121060</name>
    <dbReference type="NCBI Taxonomy" id="1448322"/>
    <lineage>
        <taxon>Eukaryota</taxon>
        <taxon>Fungi</taxon>
        <taxon>Dikarya</taxon>
        <taxon>Ascomycota</taxon>
        <taxon>Pezizomycotina</taxon>
        <taxon>Eurotiomycetes</taxon>
        <taxon>Eurotiomycetidae</taxon>
        <taxon>Eurotiales</taxon>
        <taxon>Aspergillaceae</taxon>
        <taxon>Aspergillus</taxon>
        <taxon>Aspergillus subgen. Circumdati</taxon>
    </lineage>
</organism>
<proteinExistence type="predicted"/>
<keyword evidence="2" id="KW-1185">Reference proteome</keyword>
<dbReference type="Proteomes" id="UP000249661">
    <property type="component" value="Unassembled WGS sequence"/>
</dbReference>
<gene>
    <name evidence="1" type="ORF">BO66DRAFT_35084</name>
</gene>
<reference evidence="1" key="1">
    <citation type="submission" date="2018-02" db="EMBL/GenBank/DDBJ databases">
        <title>The genomes of Aspergillus section Nigri reveals drivers in fungal speciation.</title>
        <authorList>
            <consortium name="DOE Joint Genome Institute"/>
            <person name="Vesth T.C."/>
            <person name="Nybo J."/>
            <person name="Theobald S."/>
            <person name="Brandl J."/>
            <person name="Frisvad J.C."/>
            <person name="Nielsen K.F."/>
            <person name="Lyhne E.K."/>
            <person name="Kogle M.E."/>
            <person name="Kuo A."/>
            <person name="Riley R."/>
            <person name="Clum A."/>
            <person name="Nolan M."/>
            <person name="Lipzen A."/>
            <person name="Salamov A."/>
            <person name="Henrissat B."/>
            <person name="Wiebenga A."/>
            <person name="De vries R.P."/>
            <person name="Grigoriev I.V."/>
            <person name="Mortensen U.H."/>
            <person name="Andersen M.R."/>
            <person name="Baker S.E."/>
        </authorList>
    </citation>
    <scope>NUCLEOTIDE SEQUENCE</scope>
    <source>
        <strain evidence="1">CBS 121060</strain>
    </source>
</reference>
<evidence type="ECO:0000313" key="2">
    <source>
        <dbReference type="Proteomes" id="UP000249661"/>
    </source>
</evidence>
<protein>
    <submittedName>
        <fullName evidence="1">Uncharacterized protein</fullName>
    </submittedName>
</protein>
<sequence>MQDKVSTRTPHFNPDCNCVRSWVVVVVVLTVSSVIMWRSSITSHHLIIMHLPMQLSRTIPLPLISYPSSVQTPVQIIILDPLKKSFPK</sequence>